<gene>
    <name evidence="2" type="ORF">NM125_11655</name>
</gene>
<keyword evidence="3" id="KW-1185">Reference proteome</keyword>
<organism evidence="2 3">
    <name type="scientific">Gracilimonas sediminicola</name>
    <dbReference type="NCBI Taxonomy" id="2952158"/>
    <lineage>
        <taxon>Bacteria</taxon>
        <taxon>Pseudomonadati</taxon>
        <taxon>Balneolota</taxon>
        <taxon>Balneolia</taxon>
        <taxon>Balneolales</taxon>
        <taxon>Balneolaceae</taxon>
        <taxon>Gracilimonas</taxon>
    </lineage>
</organism>
<dbReference type="Proteomes" id="UP001139125">
    <property type="component" value="Unassembled WGS sequence"/>
</dbReference>
<evidence type="ECO:0000313" key="3">
    <source>
        <dbReference type="Proteomes" id="UP001139125"/>
    </source>
</evidence>
<evidence type="ECO:0000313" key="2">
    <source>
        <dbReference type="EMBL" id="MCP9292231.1"/>
    </source>
</evidence>
<evidence type="ECO:0000256" key="1">
    <source>
        <dbReference type="SAM" id="Phobius"/>
    </source>
</evidence>
<feature type="transmembrane region" description="Helical" evidence="1">
    <location>
        <begin position="40"/>
        <end position="62"/>
    </location>
</feature>
<dbReference type="RefSeq" id="WP_255135110.1">
    <property type="nucleotide sequence ID" value="NZ_JANDBC010000002.1"/>
</dbReference>
<proteinExistence type="predicted"/>
<feature type="transmembrane region" description="Helical" evidence="1">
    <location>
        <begin position="12"/>
        <end position="34"/>
    </location>
</feature>
<dbReference type="EMBL" id="JANDBC010000002">
    <property type="protein sequence ID" value="MCP9292231.1"/>
    <property type="molecule type" value="Genomic_DNA"/>
</dbReference>
<reference evidence="2" key="1">
    <citation type="submission" date="2022-06" db="EMBL/GenBank/DDBJ databases">
        <title>Gracilimonas sp. CAU 1638 isolated from sea sediment.</title>
        <authorList>
            <person name="Kim W."/>
        </authorList>
    </citation>
    <scope>NUCLEOTIDE SEQUENCE</scope>
    <source>
        <strain evidence="2">CAU 1638</strain>
    </source>
</reference>
<dbReference type="AlphaFoldDB" id="A0A9X2L4J6"/>
<keyword evidence="1" id="KW-0472">Membrane</keyword>
<accession>A0A9X2L4J6</accession>
<name>A0A9X2L4J6_9BACT</name>
<sequence>MLARLARLFKSLLGASAVAASPLKAITGIVISIILPYLLYAFLGGFGIALALVGLVWGIVWLTKKKQ</sequence>
<keyword evidence="1" id="KW-1133">Transmembrane helix</keyword>
<protein>
    <submittedName>
        <fullName evidence="2">Uncharacterized protein</fullName>
    </submittedName>
</protein>
<keyword evidence="1" id="KW-0812">Transmembrane</keyword>
<comment type="caution">
    <text evidence="2">The sequence shown here is derived from an EMBL/GenBank/DDBJ whole genome shotgun (WGS) entry which is preliminary data.</text>
</comment>